<sequence>MASWATILRRPPVKSTSTTRRCLGGVFAAAILGGAIVTVVTPSAPSATAAADPCAASEVARTIGSVATSTGNYLDAHPQTNAALTTISQQQPGPQSLGALKTYFDANPQAAKDMQALQAPLQGLSARCRLPLTLPQVMGLLQGAQAQGGALPGSLPSALSNAQNAAVPGLTPSAQSAPTAVVTPGTGPLPGPATATPR</sequence>
<name>A0A9X3C5L5_9MYCO</name>
<dbReference type="RefSeq" id="WP_276070716.1">
    <property type="nucleotide sequence ID" value="NZ_JACKVK010000020.1"/>
</dbReference>
<dbReference type="GO" id="GO:0015886">
    <property type="term" value="P:heme transport"/>
    <property type="evidence" value="ECO:0007669"/>
    <property type="project" value="InterPro"/>
</dbReference>
<dbReference type="AlphaFoldDB" id="A0A9X3C5L5"/>
<dbReference type="NCBIfam" id="TIGR04530">
    <property type="entry name" value="hemophoreRv0203"/>
    <property type="match status" value="1"/>
</dbReference>
<dbReference type="InterPro" id="IPR038378">
    <property type="entry name" value="MHB_sf"/>
</dbReference>
<feature type="domain" description="Haemophore haem-binding" evidence="2">
    <location>
        <begin position="52"/>
        <end position="129"/>
    </location>
</feature>
<dbReference type="Proteomes" id="UP001141629">
    <property type="component" value="Unassembled WGS sequence"/>
</dbReference>
<organism evidence="3 4">
    <name type="scientific">Mycobacterium yunnanensis</name>
    <dbReference type="NCBI Taxonomy" id="368477"/>
    <lineage>
        <taxon>Bacteria</taxon>
        <taxon>Bacillati</taxon>
        <taxon>Actinomycetota</taxon>
        <taxon>Actinomycetes</taxon>
        <taxon>Mycobacteriales</taxon>
        <taxon>Mycobacteriaceae</taxon>
        <taxon>Mycobacterium</taxon>
    </lineage>
</organism>
<reference evidence="3" key="2">
    <citation type="journal article" date="2022" name="BMC Genomics">
        <title>Comparative genome analysis of mycobacteria focusing on tRNA and non-coding RNA.</title>
        <authorList>
            <person name="Behra P.R.K."/>
            <person name="Pettersson B.M.F."/>
            <person name="Ramesh M."/>
            <person name="Das S."/>
            <person name="Dasgupta S."/>
            <person name="Kirsebom L.A."/>
        </authorList>
    </citation>
    <scope>NUCLEOTIDE SEQUENCE</scope>
    <source>
        <strain evidence="3">DSM 44838</strain>
    </source>
</reference>
<feature type="compositionally biased region" description="Low complexity" evidence="1">
    <location>
        <begin position="177"/>
        <end position="198"/>
    </location>
</feature>
<dbReference type="InterPro" id="IPR030937">
    <property type="entry name" value="Hemophore_Rv0203"/>
</dbReference>
<dbReference type="InterPro" id="IPR032407">
    <property type="entry name" value="MHB"/>
</dbReference>
<protein>
    <submittedName>
        <fullName evidence="3">Hemophore</fullName>
    </submittedName>
</protein>
<dbReference type="Pfam" id="PF16525">
    <property type="entry name" value="MHB"/>
    <property type="match status" value="1"/>
</dbReference>
<dbReference type="NCBIfam" id="TIGR04529">
    <property type="entry name" value="MTB_hemophore"/>
    <property type="match status" value="1"/>
</dbReference>
<evidence type="ECO:0000259" key="2">
    <source>
        <dbReference type="Pfam" id="PF16525"/>
    </source>
</evidence>
<evidence type="ECO:0000256" key="1">
    <source>
        <dbReference type="SAM" id="MobiDB-lite"/>
    </source>
</evidence>
<reference evidence="3" key="1">
    <citation type="submission" date="2020-07" db="EMBL/GenBank/DDBJ databases">
        <authorList>
            <person name="Pettersson B.M.F."/>
            <person name="Behra P.R.K."/>
            <person name="Ramesh M."/>
            <person name="Das S."/>
            <person name="Dasgupta S."/>
            <person name="Kirsebom L.A."/>
        </authorList>
    </citation>
    <scope>NUCLEOTIDE SEQUENCE</scope>
    <source>
        <strain evidence="3">DSM 44838</strain>
    </source>
</reference>
<evidence type="ECO:0000313" key="3">
    <source>
        <dbReference type="EMBL" id="MCV7424582.1"/>
    </source>
</evidence>
<dbReference type="Gene3D" id="1.20.20.20">
    <property type="entry name" value="Haemophore, haem-binding domain"/>
    <property type="match status" value="1"/>
</dbReference>
<comment type="caution">
    <text evidence="3">The sequence shown here is derived from an EMBL/GenBank/DDBJ whole genome shotgun (WGS) entry which is preliminary data.</text>
</comment>
<dbReference type="GO" id="GO:0020037">
    <property type="term" value="F:heme binding"/>
    <property type="evidence" value="ECO:0007669"/>
    <property type="project" value="InterPro"/>
</dbReference>
<gene>
    <name evidence="3" type="ORF">H7K45_28985</name>
</gene>
<keyword evidence="4" id="KW-1185">Reference proteome</keyword>
<evidence type="ECO:0000313" key="4">
    <source>
        <dbReference type="Proteomes" id="UP001141629"/>
    </source>
</evidence>
<proteinExistence type="predicted"/>
<feature type="region of interest" description="Disordered" evidence="1">
    <location>
        <begin position="166"/>
        <end position="198"/>
    </location>
</feature>
<accession>A0A9X3C5L5</accession>
<dbReference type="EMBL" id="JACKVK010000020">
    <property type="protein sequence ID" value="MCV7424582.1"/>
    <property type="molecule type" value="Genomic_DNA"/>
</dbReference>